<protein>
    <submittedName>
        <fullName evidence="1">Uncharacterized protein</fullName>
    </submittedName>
</protein>
<comment type="caution">
    <text evidence="1">The sequence shown here is derived from an EMBL/GenBank/DDBJ whole genome shotgun (WGS) entry which is preliminary data.</text>
</comment>
<keyword evidence="2" id="KW-1185">Reference proteome</keyword>
<evidence type="ECO:0000313" key="1">
    <source>
        <dbReference type="EMBL" id="CAH3126388.1"/>
    </source>
</evidence>
<organism evidence="1 2">
    <name type="scientific">Porites lobata</name>
    <dbReference type="NCBI Taxonomy" id="104759"/>
    <lineage>
        <taxon>Eukaryota</taxon>
        <taxon>Metazoa</taxon>
        <taxon>Cnidaria</taxon>
        <taxon>Anthozoa</taxon>
        <taxon>Hexacorallia</taxon>
        <taxon>Scleractinia</taxon>
        <taxon>Fungiina</taxon>
        <taxon>Poritidae</taxon>
        <taxon>Porites</taxon>
    </lineage>
</organism>
<gene>
    <name evidence="1" type="ORF">PLOB_00032385</name>
</gene>
<dbReference type="EMBL" id="CALNXK010000042">
    <property type="protein sequence ID" value="CAH3126388.1"/>
    <property type="molecule type" value="Genomic_DNA"/>
</dbReference>
<feature type="non-terminal residue" evidence="1">
    <location>
        <position position="377"/>
    </location>
</feature>
<name>A0ABN8NXV5_9CNID</name>
<dbReference type="Proteomes" id="UP001159405">
    <property type="component" value="Unassembled WGS sequence"/>
</dbReference>
<sequence>MICRQCVHEHKNNDSAVNIRVPPATKEITLRNDQPQLLLPSKLTLPETTEPPTREIVSKIQVLSNLGVSAEDSLKDFQRKLYGDATPTKIAASNVKPVLKNPGDLNTDKNIIPERSLLENGSDSGYESKNQNEKAKKTIEYSANKLSEIQHNIPLTSEFILNTTPSQVEKVVSSISLQSKIDLLTAKPPSYDKPETLIDLNPGQEDWKLPSSDLISKNLPELRESQNLNKPPLGMAEEIRLHNVMKKAQNMPLEYDASRAHRRQNWNDQIILNKDYMKPTSRSRENWNNQGSNIVNEDNMKPTVHLRENWNGQGSGSNIVNEDYVKPTSRPRENWNDQGKSIDIVNEDYMKPTASEERLEKIPIEINALPRSPPAKD</sequence>
<reference evidence="1 2" key="1">
    <citation type="submission" date="2022-05" db="EMBL/GenBank/DDBJ databases">
        <authorList>
            <consortium name="Genoscope - CEA"/>
            <person name="William W."/>
        </authorList>
    </citation>
    <scope>NUCLEOTIDE SEQUENCE [LARGE SCALE GENOMIC DNA]</scope>
</reference>
<accession>A0ABN8NXV5</accession>
<proteinExistence type="predicted"/>
<evidence type="ECO:0000313" key="2">
    <source>
        <dbReference type="Proteomes" id="UP001159405"/>
    </source>
</evidence>